<organism evidence="4">
    <name type="scientific">Brugia timori</name>
    <dbReference type="NCBI Taxonomy" id="42155"/>
    <lineage>
        <taxon>Eukaryota</taxon>
        <taxon>Metazoa</taxon>
        <taxon>Ecdysozoa</taxon>
        <taxon>Nematoda</taxon>
        <taxon>Chromadorea</taxon>
        <taxon>Rhabditida</taxon>
        <taxon>Spirurina</taxon>
        <taxon>Spiruromorpha</taxon>
        <taxon>Filarioidea</taxon>
        <taxon>Onchocercidae</taxon>
        <taxon>Brugia</taxon>
    </lineage>
</organism>
<accession>A0A0R3QUZ9</accession>
<dbReference type="WBParaSite" id="BTMF_0001155101-mRNA-1">
    <property type="protein sequence ID" value="BTMF_0001155101-mRNA-1"/>
    <property type="gene ID" value="BTMF_0001155101"/>
</dbReference>
<reference evidence="4" key="1">
    <citation type="submission" date="2017-02" db="UniProtKB">
        <authorList>
            <consortium name="WormBaseParasite"/>
        </authorList>
    </citation>
    <scope>IDENTIFICATION</scope>
</reference>
<feature type="chain" id="PRO_5043130866" evidence="1">
    <location>
        <begin position="21"/>
        <end position="70"/>
    </location>
</feature>
<reference evidence="2 3" key="2">
    <citation type="submission" date="2018-11" db="EMBL/GenBank/DDBJ databases">
        <authorList>
            <consortium name="Pathogen Informatics"/>
        </authorList>
    </citation>
    <scope>NUCLEOTIDE SEQUENCE [LARGE SCALE GENOMIC DNA]</scope>
</reference>
<evidence type="ECO:0000256" key="1">
    <source>
        <dbReference type="SAM" id="SignalP"/>
    </source>
</evidence>
<evidence type="ECO:0000313" key="2">
    <source>
        <dbReference type="EMBL" id="VDO32438.1"/>
    </source>
</evidence>
<dbReference type="EMBL" id="UZAG01017034">
    <property type="protein sequence ID" value="VDO32438.1"/>
    <property type="molecule type" value="Genomic_DNA"/>
</dbReference>
<proteinExistence type="predicted"/>
<keyword evidence="3" id="KW-1185">Reference proteome</keyword>
<evidence type="ECO:0000313" key="3">
    <source>
        <dbReference type="Proteomes" id="UP000280834"/>
    </source>
</evidence>
<dbReference type="AlphaFoldDB" id="A0A0R3QUZ9"/>
<evidence type="ECO:0000313" key="4">
    <source>
        <dbReference type="WBParaSite" id="BTMF_0001155101-mRNA-1"/>
    </source>
</evidence>
<dbReference type="Proteomes" id="UP000280834">
    <property type="component" value="Unassembled WGS sequence"/>
</dbReference>
<name>A0A0R3QUZ9_9BILA</name>
<feature type="signal peptide" evidence="1">
    <location>
        <begin position="1"/>
        <end position="20"/>
    </location>
</feature>
<protein>
    <submittedName>
        <fullName evidence="2 4">Uncharacterized protein</fullName>
    </submittedName>
</protein>
<keyword evidence="1" id="KW-0732">Signal</keyword>
<gene>
    <name evidence="2" type="ORF">BTMF_LOCUS9585</name>
</gene>
<sequence>MFEKTFLIFLLTVPVVIVESKQYEIKEFENPAKALPYKEVRKSHESEILKGIVHYVAVALFLRLLHPKGD</sequence>